<sequence>MGGKIYCIVQIIIFSFVAIYTVTKPQDLLRVFKKENNKELYMIIRILGVSISGYMIFSNISVLLK</sequence>
<protein>
    <submittedName>
        <fullName evidence="2">Uncharacterized protein</fullName>
    </submittedName>
</protein>
<reference evidence="2" key="1">
    <citation type="submission" date="2022-06" db="EMBL/GenBank/DDBJ databases">
        <title>Vallitalea longa sp. nov., an anaerobic bacterium isolated from marine sediment.</title>
        <authorList>
            <person name="Hirano S."/>
            <person name="Terahara T."/>
            <person name="Mori K."/>
            <person name="Hamada M."/>
            <person name="Matsumoto R."/>
            <person name="Kobayashi T."/>
        </authorList>
    </citation>
    <scope>NUCLEOTIDE SEQUENCE</scope>
    <source>
        <strain evidence="2">SH18-1</strain>
    </source>
</reference>
<name>A0A9W5YC37_9FIRM</name>
<keyword evidence="1" id="KW-0812">Transmembrane</keyword>
<dbReference type="AlphaFoldDB" id="A0A9W5YC37"/>
<organism evidence="2 3">
    <name type="scientific">Vallitalea longa</name>
    <dbReference type="NCBI Taxonomy" id="2936439"/>
    <lineage>
        <taxon>Bacteria</taxon>
        <taxon>Bacillati</taxon>
        <taxon>Bacillota</taxon>
        <taxon>Clostridia</taxon>
        <taxon>Lachnospirales</taxon>
        <taxon>Vallitaleaceae</taxon>
        <taxon>Vallitalea</taxon>
    </lineage>
</organism>
<dbReference type="EMBL" id="BRLB01000004">
    <property type="protein sequence ID" value="GKX29603.1"/>
    <property type="molecule type" value="Genomic_DNA"/>
</dbReference>
<comment type="caution">
    <text evidence="2">The sequence shown here is derived from an EMBL/GenBank/DDBJ whole genome shotgun (WGS) entry which is preliminary data.</text>
</comment>
<dbReference type="Proteomes" id="UP001144256">
    <property type="component" value="Unassembled WGS sequence"/>
</dbReference>
<evidence type="ECO:0000313" key="2">
    <source>
        <dbReference type="EMBL" id="GKX29603.1"/>
    </source>
</evidence>
<evidence type="ECO:0000313" key="3">
    <source>
        <dbReference type="Proteomes" id="UP001144256"/>
    </source>
</evidence>
<gene>
    <name evidence="2" type="ORF">SH1V18_20830</name>
</gene>
<keyword evidence="1" id="KW-0472">Membrane</keyword>
<keyword evidence="3" id="KW-1185">Reference proteome</keyword>
<feature type="transmembrane region" description="Helical" evidence="1">
    <location>
        <begin position="5"/>
        <end position="22"/>
    </location>
</feature>
<dbReference type="RefSeq" id="WP_281815157.1">
    <property type="nucleotide sequence ID" value="NZ_BRLB01000004.1"/>
</dbReference>
<accession>A0A9W5YC37</accession>
<proteinExistence type="predicted"/>
<keyword evidence="1" id="KW-1133">Transmembrane helix</keyword>
<feature type="transmembrane region" description="Helical" evidence="1">
    <location>
        <begin position="42"/>
        <end position="64"/>
    </location>
</feature>
<evidence type="ECO:0000256" key="1">
    <source>
        <dbReference type="SAM" id="Phobius"/>
    </source>
</evidence>